<evidence type="ECO:0000313" key="8">
    <source>
        <dbReference type="Proteomes" id="UP000663881"/>
    </source>
</evidence>
<evidence type="ECO:0000256" key="3">
    <source>
        <dbReference type="ARBA" id="ARBA00022670"/>
    </source>
</evidence>
<proteinExistence type="inferred from homology"/>
<dbReference type="Gene3D" id="3.40.630.10">
    <property type="entry name" value="Zn peptidases"/>
    <property type="match status" value="1"/>
</dbReference>
<dbReference type="GO" id="GO:0030145">
    <property type="term" value="F:manganese ion binding"/>
    <property type="evidence" value="ECO:0007669"/>
    <property type="project" value="InterPro"/>
</dbReference>
<evidence type="ECO:0000256" key="2">
    <source>
        <dbReference type="ARBA" id="ARBA00022438"/>
    </source>
</evidence>
<dbReference type="InterPro" id="IPR000819">
    <property type="entry name" value="Peptidase_M17_C"/>
</dbReference>
<dbReference type="EMBL" id="CAJNON010002005">
    <property type="protein sequence ID" value="CAF1496203.1"/>
    <property type="molecule type" value="Genomic_DNA"/>
</dbReference>
<evidence type="ECO:0000259" key="5">
    <source>
        <dbReference type="PROSITE" id="PS00631"/>
    </source>
</evidence>
<dbReference type="EMBL" id="CAJOAY010004681">
    <property type="protein sequence ID" value="CAF4079375.1"/>
    <property type="molecule type" value="Genomic_DNA"/>
</dbReference>
<keyword evidence="4" id="KW-0378">Hydrolase</keyword>
<dbReference type="PRINTS" id="PR00481">
    <property type="entry name" value="LAMNOPPTDASE"/>
</dbReference>
<dbReference type="Proteomes" id="UP000663891">
    <property type="component" value="Unassembled WGS sequence"/>
</dbReference>
<keyword evidence="3" id="KW-0645">Protease</keyword>
<comment type="similarity">
    <text evidence="1">Belongs to the peptidase M17 family.</text>
</comment>
<gene>
    <name evidence="7" type="ORF">OKA104_LOCUS34467</name>
    <name evidence="6" type="ORF">VCS650_LOCUS41987</name>
</gene>
<dbReference type="GO" id="GO:0070006">
    <property type="term" value="F:metalloaminopeptidase activity"/>
    <property type="evidence" value="ECO:0007669"/>
    <property type="project" value="InterPro"/>
</dbReference>
<dbReference type="GO" id="GO:0005737">
    <property type="term" value="C:cytoplasm"/>
    <property type="evidence" value="ECO:0007669"/>
    <property type="project" value="InterPro"/>
</dbReference>
<keyword evidence="2" id="KW-0031">Aminopeptidase</keyword>
<reference evidence="7" key="1">
    <citation type="submission" date="2021-02" db="EMBL/GenBank/DDBJ databases">
        <authorList>
            <person name="Nowell W R."/>
        </authorList>
    </citation>
    <scope>NUCLEOTIDE SEQUENCE</scope>
</reference>
<dbReference type="PANTHER" id="PTHR11963">
    <property type="entry name" value="LEUCINE AMINOPEPTIDASE-RELATED"/>
    <property type="match status" value="1"/>
</dbReference>
<name>A0A819THR5_9BILA</name>
<evidence type="ECO:0000256" key="4">
    <source>
        <dbReference type="ARBA" id="ARBA00022801"/>
    </source>
</evidence>
<evidence type="ECO:0000313" key="7">
    <source>
        <dbReference type="EMBL" id="CAF4079375.1"/>
    </source>
</evidence>
<accession>A0A819THR5</accession>
<organism evidence="7 8">
    <name type="scientific">Adineta steineri</name>
    <dbReference type="NCBI Taxonomy" id="433720"/>
    <lineage>
        <taxon>Eukaryota</taxon>
        <taxon>Metazoa</taxon>
        <taxon>Spiralia</taxon>
        <taxon>Gnathifera</taxon>
        <taxon>Rotifera</taxon>
        <taxon>Eurotatoria</taxon>
        <taxon>Bdelloidea</taxon>
        <taxon>Adinetida</taxon>
        <taxon>Adinetidae</taxon>
        <taxon>Adineta</taxon>
    </lineage>
</organism>
<dbReference type="CDD" id="cd00433">
    <property type="entry name" value="Peptidase_M17"/>
    <property type="match status" value="1"/>
</dbReference>
<protein>
    <recommendedName>
        <fullName evidence="5">Cytosol aminopeptidase domain-containing protein</fullName>
    </recommendedName>
</protein>
<feature type="domain" description="Cytosol aminopeptidase" evidence="5">
    <location>
        <begin position="506"/>
        <end position="513"/>
    </location>
</feature>
<dbReference type="AlphaFoldDB" id="A0A819THR5"/>
<evidence type="ECO:0000313" key="6">
    <source>
        <dbReference type="EMBL" id="CAF1496203.1"/>
    </source>
</evidence>
<dbReference type="SUPFAM" id="SSF53187">
    <property type="entry name" value="Zn-dependent exopeptidases"/>
    <property type="match status" value="1"/>
</dbReference>
<dbReference type="InterPro" id="IPR011356">
    <property type="entry name" value="Leucine_aapep/pepB"/>
</dbReference>
<dbReference type="OrthoDB" id="412814at2759"/>
<dbReference type="Proteomes" id="UP000663881">
    <property type="component" value="Unassembled WGS sequence"/>
</dbReference>
<evidence type="ECO:0000256" key="1">
    <source>
        <dbReference type="ARBA" id="ARBA00009528"/>
    </source>
</evidence>
<dbReference type="PANTHER" id="PTHR11963:SF48">
    <property type="entry name" value="DIPEPTIDASE B, ISOFORM A"/>
    <property type="match status" value="1"/>
</dbReference>
<comment type="caution">
    <text evidence="7">The sequence shown here is derived from an EMBL/GenBank/DDBJ whole genome shotgun (WGS) entry which is preliminary data.</text>
</comment>
<dbReference type="GO" id="GO:0006508">
    <property type="term" value="P:proteolysis"/>
    <property type="evidence" value="ECO:0007669"/>
    <property type="project" value="UniProtKB-KW"/>
</dbReference>
<sequence>MEQRANELLIDERNRAKDLVIAQENRVKDERMADDAQKENILFEYTNFLAQLLAKDGMTLNGTSSSRFVARFKTLAVLLQLNPNRKSFLIKSLYEANLISGSPTDQLSSEAVIRLDSADLTGLDLGLPEGKPKVEKTTAPAFRWLLFVCYIFIINSVINSVKNIASLPSGEYDALVIIATNLDEVRQNIDDESIISNLQSYRELNHNFDNEITLIINGNVQFKRIIYSPTGLTNQDYDDVRRFADAGLAGVKKAKSTGAKSPLLACFTSGQYPKAKLVTLLAALEATYIPLQVREHTPEAQNNLNRLGFLVDRALPHNDDNYENLIAYARAIELGRAVGRDIGGADPERMTPPRVAEYVQALFAGSSNVTVNIIEGQERFVKEFPLFAAVNRAANSVARHQGWIIELEYKPSEGEIDRTLLFVGKGITYDTGGLDIKAGGHMAGMSYDKCGAANVAGFFKVLSEIKPRGLKVIGMLAVARNSCGEEGYVADEILTTRAGIRIRVGNTDAEGRMVMADPLCYLRELAVNEINPHLFTVATLTGHVIRAYGESYTAVIDNGPARKKHKAEELQEVGEKVGDPFEISTVRREDFDFILDKGEVAEVLQCNDKASSDTPRGHQFPAAFLAKVSGLVKYNIKAKEPLLYTHLDIAGSAGELPRSPTGRPIAALCEMFLAGRIF</sequence>
<dbReference type="Pfam" id="PF00883">
    <property type="entry name" value="Peptidase_M17"/>
    <property type="match status" value="1"/>
</dbReference>
<dbReference type="PROSITE" id="PS00631">
    <property type="entry name" value="CYTOSOL_AP"/>
    <property type="match status" value="1"/>
</dbReference>